<evidence type="ECO:0000313" key="1">
    <source>
        <dbReference type="EMBL" id="KAA5178023.1"/>
    </source>
</evidence>
<dbReference type="Proteomes" id="UP000436803">
    <property type="component" value="Unassembled WGS sequence"/>
</dbReference>
<reference evidence="1 2" key="1">
    <citation type="journal article" date="2019" name="Nat. Med.">
        <title>A library of human gut bacterial isolates paired with longitudinal multiomics data enables mechanistic microbiome research.</title>
        <authorList>
            <person name="Poyet M."/>
            <person name="Groussin M."/>
            <person name="Gibbons S.M."/>
            <person name="Avila-Pacheco J."/>
            <person name="Jiang X."/>
            <person name="Kearney S.M."/>
            <person name="Perrotta A.R."/>
            <person name="Berdy B."/>
            <person name="Zhao S."/>
            <person name="Lieberman T.D."/>
            <person name="Swanson P.K."/>
            <person name="Smith M."/>
            <person name="Roesemann S."/>
            <person name="Alexander J.E."/>
            <person name="Rich S.A."/>
            <person name="Livny J."/>
            <person name="Vlamakis H."/>
            <person name="Clish C."/>
            <person name="Bullock K."/>
            <person name="Deik A."/>
            <person name="Scott J."/>
            <person name="Pierce K.A."/>
            <person name="Xavier R.J."/>
            <person name="Alm E.J."/>
        </authorList>
    </citation>
    <scope>NUCLEOTIDE SEQUENCE [LARGE SCALE GENOMIC DNA]</scope>
    <source>
        <strain evidence="1 2">BIOML-A7</strain>
    </source>
</reference>
<accession>A0A642KUP1</accession>
<comment type="caution">
    <text evidence="1">The sequence shown here is derived from an EMBL/GenBank/DDBJ whole genome shotgun (WGS) entry which is preliminary data.</text>
</comment>
<protein>
    <submittedName>
        <fullName evidence="1">Uncharacterized protein</fullName>
    </submittedName>
</protein>
<evidence type="ECO:0000313" key="2">
    <source>
        <dbReference type="Proteomes" id="UP000436803"/>
    </source>
</evidence>
<dbReference type="EMBL" id="VWAW01000002">
    <property type="protein sequence ID" value="KAA5178023.1"/>
    <property type="molecule type" value="Genomic_DNA"/>
</dbReference>
<name>A0A642KUP1_BACFG</name>
<organism evidence="1 2">
    <name type="scientific">Bacteroides fragilis</name>
    <dbReference type="NCBI Taxonomy" id="817"/>
    <lineage>
        <taxon>Bacteria</taxon>
        <taxon>Pseudomonadati</taxon>
        <taxon>Bacteroidota</taxon>
        <taxon>Bacteroidia</taxon>
        <taxon>Bacteroidales</taxon>
        <taxon>Bacteroidaceae</taxon>
        <taxon>Bacteroides</taxon>
    </lineage>
</organism>
<proteinExistence type="predicted"/>
<dbReference type="AlphaFoldDB" id="A0A642KUP1"/>
<sequence>MLCSITYIVMKTGTYSSGFCSGCLPDMIVREVSERAGLSLKNCFMDGTFPGSFLPVDKRR</sequence>
<gene>
    <name evidence="1" type="ORF">F2Z29_03715</name>
</gene>